<evidence type="ECO:0000256" key="4">
    <source>
        <dbReference type="ARBA" id="ARBA00023136"/>
    </source>
</evidence>
<name>F3KNR7_9BURK</name>
<gene>
    <name evidence="6" type="ORF">HGR_00295</name>
</gene>
<dbReference type="Pfam" id="PF06629">
    <property type="entry name" value="MipA"/>
    <property type="match status" value="1"/>
</dbReference>
<evidence type="ECO:0000256" key="5">
    <source>
        <dbReference type="ARBA" id="ARBA00023237"/>
    </source>
</evidence>
<comment type="subcellular location">
    <subcellularLocation>
        <location evidence="1">Cell outer membrane</location>
    </subcellularLocation>
</comment>
<reference evidence="6 7" key="1">
    <citation type="journal article" date="2011" name="EMBO J.">
        <title>Structural diversity of bacterial flagellar motors.</title>
        <authorList>
            <person name="Chen S."/>
            <person name="Beeby M."/>
            <person name="Murphy G.E."/>
            <person name="Leadbetter J.R."/>
            <person name="Hendrixson D.R."/>
            <person name="Briegel A."/>
            <person name="Li Z."/>
            <person name="Shi J."/>
            <person name="Tocheva E.I."/>
            <person name="Muller A."/>
            <person name="Dobro M.J."/>
            <person name="Jensen G.J."/>
        </authorList>
    </citation>
    <scope>NUCLEOTIDE SEQUENCE [LARGE SCALE GENOMIC DNA]</scope>
    <source>
        <strain evidence="6 7">ATCC 19624</strain>
    </source>
</reference>
<keyword evidence="4" id="KW-0472">Membrane</keyword>
<dbReference type="AlphaFoldDB" id="F3KNR7"/>
<dbReference type="EMBL" id="AEGR01000001">
    <property type="protein sequence ID" value="EGI78633.1"/>
    <property type="molecule type" value="Genomic_DNA"/>
</dbReference>
<keyword evidence="7" id="KW-1185">Reference proteome</keyword>
<dbReference type="PANTHER" id="PTHR38776">
    <property type="entry name" value="MLTA-INTERACTING PROTEIN-RELATED"/>
    <property type="match status" value="1"/>
</dbReference>
<protein>
    <submittedName>
        <fullName evidence="6">MltA-interacting MipA family protein</fullName>
    </submittedName>
</protein>
<dbReference type="InterPro" id="IPR010583">
    <property type="entry name" value="MipA"/>
</dbReference>
<accession>F3KNR7</accession>
<proteinExistence type="inferred from homology"/>
<dbReference type="PANTHER" id="PTHR38776:SF1">
    <property type="entry name" value="MLTA-INTERACTING PROTEIN-RELATED"/>
    <property type="match status" value="1"/>
</dbReference>
<keyword evidence="5" id="KW-0998">Cell outer membrane</keyword>
<evidence type="ECO:0000313" key="7">
    <source>
        <dbReference type="Proteomes" id="UP000016368"/>
    </source>
</evidence>
<dbReference type="eggNOG" id="COG3713">
    <property type="taxonomic scope" value="Bacteria"/>
</dbReference>
<evidence type="ECO:0000256" key="1">
    <source>
        <dbReference type="ARBA" id="ARBA00004442"/>
    </source>
</evidence>
<evidence type="ECO:0000256" key="3">
    <source>
        <dbReference type="ARBA" id="ARBA00022729"/>
    </source>
</evidence>
<organism evidence="6 7">
    <name type="scientific">Hylemonella gracilis ATCC 19624</name>
    <dbReference type="NCBI Taxonomy" id="887062"/>
    <lineage>
        <taxon>Bacteria</taxon>
        <taxon>Pseudomonadati</taxon>
        <taxon>Pseudomonadota</taxon>
        <taxon>Betaproteobacteria</taxon>
        <taxon>Burkholderiales</taxon>
        <taxon>Comamonadaceae</taxon>
        <taxon>Hylemonella</taxon>
    </lineage>
</organism>
<sequence>MDVGQIGAAVLSTPRYMGADQNRLRALPYFSYRWANGWFIDGLNGVGYAGSPAPGLRLGAHVGVSPDREESDDPALDGMGKVNREAEPGIFAQQRLGVWLGGNLSVRSHLRYGSGEDRHGGQAELGLGWGTRIGERSLMNLGLAANWANQAYMQTYFGVTRAQSASSGYEEYETRGGLRDVRLSLTFIQLFSPTVTGLLTVSQTHWQGEAADSPLVRDTRNTLAIAAVLYRF</sequence>
<dbReference type="GO" id="GO:0009279">
    <property type="term" value="C:cell outer membrane"/>
    <property type="evidence" value="ECO:0007669"/>
    <property type="project" value="UniProtKB-SubCell"/>
</dbReference>
<comment type="caution">
    <text evidence="6">The sequence shown here is derived from an EMBL/GenBank/DDBJ whole genome shotgun (WGS) entry which is preliminary data.</text>
</comment>
<evidence type="ECO:0000256" key="2">
    <source>
        <dbReference type="ARBA" id="ARBA00005722"/>
    </source>
</evidence>
<keyword evidence="3" id="KW-0732">Signal</keyword>
<dbReference type="Proteomes" id="UP000016368">
    <property type="component" value="Unassembled WGS sequence"/>
</dbReference>
<comment type="similarity">
    <text evidence="2">Belongs to the MipA/OmpV family.</text>
</comment>
<evidence type="ECO:0000313" key="6">
    <source>
        <dbReference type="EMBL" id="EGI78633.1"/>
    </source>
</evidence>